<sequence length="203" mass="22519">MTKNNKVIIWSLSVIAVILCAVLLFILGTNSSSHSTTTVQKKSSKGVKKTAQAHSSSKPQVTQPSFTNEELAAMTLVDLGKSDSIDQKLDDAMADTTEQVDPRQAMLMQIKQLSDNSFQFQEGTAGSTRLIVTINGDTIDHKISNMIGEHSEGTLNKKDLINRYRDKKAQIDELIQKINYNDQHSEEINQKLMDDVLSGKDDH</sequence>
<keyword evidence="2" id="KW-1133">Transmembrane helix</keyword>
<evidence type="ECO:0000256" key="1">
    <source>
        <dbReference type="SAM" id="MobiDB-lite"/>
    </source>
</evidence>
<feature type="transmembrane region" description="Helical" evidence="2">
    <location>
        <begin position="7"/>
        <end position="27"/>
    </location>
</feature>
<dbReference type="Proteomes" id="UP000003987">
    <property type="component" value="Unassembled WGS sequence"/>
</dbReference>
<keyword evidence="4" id="KW-1185">Reference proteome</keyword>
<dbReference type="AlphaFoldDB" id="C7XX09"/>
<dbReference type="STRING" id="575594.HMPREF0501_01294"/>
<evidence type="ECO:0000256" key="2">
    <source>
        <dbReference type="SAM" id="Phobius"/>
    </source>
</evidence>
<feature type="region of interest" description="Disordered" evidence="1">
    <location>
        <begin position="33"/>
        <end position="65"/>
    </location>
</feature>
<organism evidence="3 4">
    <name type="scientific">Limosilactobacillus coleohominis 101-4-CHN</name>
    <dbReference type="NCBI Taxonomy" id="575594"/>
    <lineage>
        <taxon>Bacteria</taxon>
        <taxon>Bacillati</taxon>
        <taxon>Bacillota</taxon>
        <taxon>Bacilli</taxon>
        <taxon>Lactobacillales</taxon>
        <taxon>Lactobacillaceae</taxon>
        <taxon>Limosilactobacillus</taxon>
    </lineage>
</organism>
<name>C7XX09_9LACO</name>
<evidence type="ECO:0000313" key="4">
    <source>
        <dbReference type="Proteomes" id="UP000003987"/>
    </source>
</evidence>
<proteinExistence type="predicted"/>
<accession>C7XX09</accession>
<dbReference type="HOGENOM" id="CLU_1347476_0_0_9"/>
<gene>
    <name evidence="3" type="ORF">HMPREF0501_01294</name>
</gene>
<evidence type="ECO:0000313" key="3">
    <source>
        <dbReference type="EMBL" id="EEU29829.1"/>
    </source>
</evidence>
<keyword evidence="2" id="KW-0812">Transmembrane</keyword>
<dbReference type="EMBL" id="GG698805">
    <property type="protein sequence ID" value="EEU29829.1"/>
    <property type="molecule type" value="Genomic_DNA"/>
</dbReference>
<protein>
    <submittedName>
        <fullName evidence="3">Uncharacterized protein</fullName>
    </submittedName>
</protein>
<keyword evidence="2" id="KW-0472">Membrane</keyword>
<reference evidence="3 4" key="1">
    <citation type="submission" date="2009-06" db="EMBL/GenBank/DDBJ databases">
        <title>The Genome Sequence of Lactobacillus coleohominis strain 101-4-CHN.</title>
        <authorList>
            <consortium name="The Broad Institute Genome Sequencing Platform"/>
            <person name="Ward D."/>
            <person name="Young S.K."/>
            <person name="Zeng Q."/>
            <person name="Koehrsen M."/>
            <person name="Alvarado L."/>
            <person name="Berlin A."/>
            <person name="Borenstein D."/>
            <person name="Chen Z."/>
            <person name="Engels R."/>
            <person name="Freedman E."/>
            <person name="Gellesch M."/>
            <person name="Goldberg J."/>
            <person name="Griggs A."/>
            <person name="Gujja S."/>
            <person name="Heiman D."/>
            <person name="Hepburn T."/>
            <person name="Howarth C."/>
            <person name="Jen D."/>
            <person name="Larson L."/>
            <person name="Lewis B."/>
            <person name="Mehta T."/>
            <person name="Park D."/>
            <person name="Pearson M."/>
            <person name="Roberts A."/>
            <person name="Saif S."/>
            <person name="Shea T."/>
            <person name="Shenoy N."/>
            <person name="Sisk P."/>
            <person name="Stolte C."/>
            <person name="Sykes S."/>
            <person name="Walk T."/>
            <person name="White J."/>
            <person name="Yandava C."/>
            <person name="Liu Y."/>
            <person name="Xu Q."/>
            <person name="Lander E."/>
            <person name="Nusbaum C."/>
            <person name="Galagan J."/>
            <person name="Birren B."/>
        </authorList>
    </citation>
    <scope>NUCLEOTIDE SEQUENCE [LARGE SCALE GENOMIC DNA]</scope>
    <source>
        <strain evidence="3 4">101-4-CHN</strain>
    </source>
</reference>
<dbReference type="RefSeq" id="WP_006917164.1">
    <property type="nucleotide sequence ID" value="NZ_GG698805.1"/>
</dbReference>
<feature type="compositionally biased region" description="Polar residues" evidence="1">
    <location>
        <begin position="52"/>
        <end position="65"/>
    </location>
</feature>